<dbReference type="WBParaSite" id="EgrG_000395800">
    <property type="protein sequence ID" value="EgrG_000395800"/>
    <property type="gene ID" value="EgrG_000395800"/>
</dbReference>
<protein>
    <submittedName>
        <fullName evidence="1 3">Uncharacterized protein</fullName>
    </submittedName>
</protein>
<evidence type="ECO:0000313" key="3">
    <source>
        <dbReference type="WBParaSite" id="EgrG_000395800"/>
    </source>
</evidence>
<dbReference type="AlphaFoldDB" id="A0A068WWR7"/>
<evidence type="ECO:0000313" key="1">
    <source>
        <dbReference type="EMBL" id="CDS24593.1"/>
    </source>
</evidence>
<dbReference type="EMBL" id="LK028610">
    <property type="protein sequence ID" value="CDS24593.1"/>
    <property type="molecule type" value="Genomic_DNA"/>
</dbReference>
<accession>A0A068WWR7</accession>
<name>A0A068WWR7_ECHGR</name>
<dbReference type="Proteomes" id="UP000492820">
    <property type="component" value="Unassembled WGS sequence"/>
</dbReference>
<evidence type="ECO:0000313" key="2">
    <source>
        <dbReference type="Proteomes" id="UP000492820"/>
    </source>
</evidence>
<reference evidence="1" key="2">
    <citation type="submission" date="2014-06" db="EMBL/GenBank/DDBJ databases">
        <authorList>
            <person name="Aslett M."/>
        </authorList>
    </citation>
    <scope>NUCLEOTIDE SEQUENCE</scope>
</reference>
<gene>
    <name evidence="1" type="ORF">EgrG_000395800</name>
</gene>
<reference evidence="3" key="3">
    <citation type="submission" date="2020-10" db="UniProtKB">
        <authorList>
            <consortium name="WormBaseParasite"/>
        </authorList>
    </citation>
    <scope>IDENTIFICATION</scope>
</reference>
<proteinExistence type="predicted"/>
<sequence length="31" mass="3820">MNHQLANLEVKTFKIILNFFKNEKYSFTIMR</sequence>
<organism evidence="1">
    <name type="scientific">Echinococcus granulosus</name>
    <name type="common">Hydatid tapeworm</name>
    <dbReference type="NCBI Taxonomy" id="6210"/>
    <lineage>
        <taxon>Eukaryota</taxon>
        <taxon>Metazoa</taxon>
        <taxon>Spiralia</taxon>
        <taxon>Lophotrochozoa</taxon>
        <taxon>Platyhelminthes</taxon>
        <taxon>Cestoda</taxon>
        <taxon>Eucestoda</taxon>
        <taxon>Cyclophyllidea</taxon>
        <taxon>Taeniidae</taxon>
        <taxon>Echinococcus</taxon>
        <taxon>Echinococcus granulosus group</taxon>
    </lineage>
</organism>
<reference evidence="1 2" key="1">
    <citation type="journal article" date="2013" name="Nature">
        <title>The genomes of four tapeworm species reveal adaptations to parasitism.</title>
        <authorList>
            <person name="Tsai I.J."/>
            <person name="Zarowiecki M."/>
            <person name="Holroyd N."/>
            <person name="Garciarrubio A."/>
            <person name="Sanchez-Flores A."/>
            <person name="Brooks K.L."/>
            <person name="Tracey A."/>
            <person name="Bobes R.J."/>
            <person name="Fragoso G."/>
            <person name="Sciutto E."/>
            <person name="Aslett M."/>
            <person name="Beasley H."/>
            <person name="Bennett H.M."/>
            <person name="Cai J."/>
            <person name="Camicia F."/>
            <person name="Clark R."/>
            <person name="Cucher M."/>
            <person name="De Silva N."/>
            <person name="Day T.A."/>
            <person name="Deplazes P."/>
            <person name="Estrada K."/>
            <person name="Fernandez C."/>
            <person name="Holland P.W."/>
            <person name="Hou J."/>
            <person name="Hu S."/>
            <person name="Huckvale T."/>
            <person name="Hung S.S."/>
            <person name="Kamenetzky L."/>
            <person name="Keane J.A."/>
            <person name="Kiss F."/>
            <person name="Koziol U."/>
            <person name="Lambert O."/>
            <person name="Liu K."/>
            <person name="Luo X."/>
            <person name="Luo Y."/>
            <person name="Macchiaroli N."/>
            <person name="Nichol S."/>
            <person name="Paps J."/>
            <person name="Parkinson J."/>
            <person name="Pouchkina-Stantcheva N."/>
            <person name="Riddiford N."/>
            <person name="Rosenzvit M."/>
            <person name="Salinas G."/>
            <person name="Wasmuth J.D."/>
            <person name="Zamanian M."/>
            <person name="Zheng Y."/>
            <person name="Cai X."/>
            <person name="Soberon X."/>
            <person name="Olson P.D."/>
            <person name="Laclette J.P."/>
            <person name="Brehm K."/>
            <person name="Berriman M."/>
            <person name="Garciarrubio A."/>
            <person name="Bobes R.J."/>
            <person name="Fragoso G."/>
            <person name="Sanchez-Flores A."/>
            <person name="Estrada K."/>
            <person name="Cevallos M.A."/>
            <person name="Morett E."/>
            <person name="Gonzalez V."/>
            <person name="Portillo T."/>
            <person name="Ochoa-Leyva A."/>
            <person name="Jose M.V."/>
            <person name="Sciutto E."/>
            <person name="Landa A."/>
            <person name="Jimenez L."/>
            <person name="Valdes V."/>
            <person name="Carrero J.C."/>
            <person name="Larralde C."/>
            <person name="Morales-Montor J."/>
            <person name="Limon-Lason J."/>
            <person name="Soberon X."/>
            <person name="Laclette J.P."/>
        </authorList>
    </citation>
    <scope>NUCLEOTIDE SEQUENCE [LARGE SCALE GENOMIC DNA]</scope>
</reference>